<comment type="caution">
    <text evidence="6">The sequence shown here is derived from an EMBL/GenBank/DDBJ whole genome shotgun (WGS) entry which is preliminary data.</text>
</comment>
<protein>
    <recommendedName>
        <fullName evidence="4">Prohibitin</fullName>
    </recommendedName>
</protein>
<feature type="domain" description="Band 7" evidence="5">
    <location>
        <begin position="86"/>
        <end position="245"/>
    </location>
</feature>
<dbReference type="InterPro" id="IPR001107">
    <property type="entry name" value="Band_7"/>
</dbReference>
<dbReference type="GO" id="GO:0007005">
    <property type="term" value="P:mitochondrion organization"/>
    <property type="evidence" value="ECO:0007669"/>
    <property type="project" value="TreeGrafter"/>
</dbReference>
<organism evidence="6 7">
    <name type="scientific">Anabarilius grahami</name>
    <name type="common">Kanglang fish</name>
    <name type="synonym">Barilius grahami</name>
    <dbReference type="NCBI Taxonomy" id="495550"/>
    <lineage>
        <taxon>Eukaryota</taxon>
        <taxon>Metazoa</taxon>
        <taxon>Chordata</taxon>
        <taxon>Craniata</taxon>
        <taxon>Vertebrata</taxon>
        <taxon>Euteleostomi</taxon>
        <taxon>Actinopterygii</taxon>
        <taxon>Neopterygii</taxon>
        <taxon>Teleostei</taxon>
        <taxon>Ostariophysi</taxon>
        <taxon>Cypriniformes</taxon>
        <taxon>Xenocyprididae</taxon>
        <taxon>Xenocypridinae</taxon>
        <taxon>Xenocypridinae incertae sedis</taxon>
        <taxon>Anabarilius</taxon>
    </lineage>
</organism>
<evidence type="ECO:0000313" key="7">
    <source>
        <dbReference type="Proteomes" id="UP000281406"/>
    </source>
</evidence>
<keyword evidence="2" id="KW-0237">DNA synthesis</keyword>
<accession>A0A3N0Y2Z3</accession>
<dbReference type="AlphaFoldDB" id="A0A3N0Y2Z3"/>
<keyword evidence="4" id="KW-0999">Mitochondrion inner membrane</keyword>
<dbReference type="GO" id="GO:0005743">
    <property type="term" value="C:mitochondrial inner membrane"/>
    <property type="evidence" value="ECO:0007669"/>
    <property type="project" value="UniProtKB-SubCell"/>
</dbReference>
<proteinExistence type="inferred from homology"/>
<dbReference type="PANTHER" id="PTHR23222:SF0">
    <property type="entry name" value="PROHIBITIN 1"/>
    <property type="match status" value="1"/>
</dbReference>
<dbReference type="SUPFAM" id="SSF117892">
    <property type="entry name" value="Band 7/SPFH domain"/>
    <property type="match status" value="1"/>
</dbReference>
<keyword evidence="7" id="KW-1185">Reference proteome</keyword>
<dbReference type="SMART" id="SM00244">
    <property type="entry name" value="PHB"/>
    <property type="match status" value="1"/>
</dbReference>
<evidence type="ECO:0000256" key="2">
    <source>
        <dbReference type="ARBA" id="ARBA00022634"/>
    </source>
</evidence>
<evidence type="ECO:0000256" key="4">
    <source>
        <dbReference type="RuleBase" id="RU366048"/>
    </source>
</evidence>
<evidence type="ECO:0000259" key="5">
    <source>
        <dbReference type="SMART" id="SM00244"/>
    </source>
</evidence>
<sequence>MYTNNSYCYSRGRALSSVSLSPIREVYVEDSAHAQTPPFHVFLAQALVEDCHIVAMAKLFESIGKLGLALAIGGGVVNSALYNGKFSVDAGHRAVIFDRFRGVQDDVVGEGTHFLIPWVQKPIIFDCRSRPRNVPVITGSKDLQNVNITLRILFRPVAGQLPRIFMSIGEDYDERVLPSITTEVLKAVVARFDAGELITQRELVSRQVSEDLNERASTFGLILDDVSLTHLTFGKEFTEAVEMKQVAQQEAERARFVVEKAEQQKQAAIISAEGDSQAALLIADSLAVAGDGLVELRKLEAAEDIAFQLSRSRNVTYLPAGQGTLLQLPQ</sequence>
<dbReference type="PANTHER" id="PTHR23222">
    <property type="entry name" value="PROHIBITIN"/>
    <property type="match status" value="1"/>
</dbReference>
<dbReference type="Proteomes" id="UP000281406">
    <property type="component" value="Unassembled WGS sequence"/>
</dbReference>
<dbReference type="InterPro" id="IPR036013">
    <property type="entry name" value="Band_7/SPFH_dom_sf"/>
</dbReference>
<dbReference type="CDD" id="cd03401">
    <property type="entry name" value="SPFH_prohibitin"/>
    <property type="match status" value="1"/>
</dbReference>
<evidence type="ECO:0000256" key="3">
    <source>
        <dbReference type="ARBA" id="ARBA00046138"/>
    </source>
</evidence>
<comment type="subcellular location">
    <subcellularLocation>
        <location evidence="4">Mitochondrion inner membrane</location>
    </subcellularLocation>
</comment>
<name>A0A3N0Y2Z3_ANAGA</name>
<evidence type="ECO:0000313" key="6">
    <source>
        <dbReference type="EMBL" id="ROL27941.1"/>
    </source>
</evidence>
<evidence type="ECO:0000256" key="1">
    <source>
        <dbReference type="ARBA" id="ARBA00009658"/>
    </source>
</evidence>
<keyword evidence="4" id="KW-0496">Mitochondrion</keyword>
<dbReference type="OrthoDB" id="275637at2759"/>
<dbReference type="InterPro" id="IPR000163">
    <property type="entry name" value="Prohibitin"/>
</dbReference>
<dbReference type="FunFam" id="3.30.479.30:FF:000001">
    <property type="entry name" value="Prohibitin 2"/>
    <property type="match status" value="1"/>
</dbReference>
<comment type="function">
    <text evidence="3">In the plasma membrane, cooperates with CD86 to mediate CD86-signaling in B lymphocytes that regulates the level of IgG1 produced through the activation of distal signaling intermediates. Upon CD40 engagement, required to activate NF-kappa-B signaling pathway via phospholipase C and protein kinase C activation.</text>
</comment>
<reference evidence="6 7" key="1">
    <citation type="submission" date="2018-10" db="EMBL/GenBank/DDBJ databases">
        <title>Genome assembly for a Yunnan-Guizhou Plateau 3E fish, Anabarilius grahami (Regan), and its evolutionary and genetic applications.</title>
        <authorList>
            <person name="Jiang W."/>
        </authorList>
    </citation>
    <scope>NUCLEOTIDE SEQUENCE [LARGE SCALE GENOMIC DNA]</scope>
    <source>
        <strain evidence="6">AG-KIZ</strain>
        <tissue evidence="6">Muscle</tissue>
    </source>
</reference>
<gene>
    <name evidence="6" type="ORF">DPX16_11071</name>
</gene>
<keyword evidence="4" id="KW-0472">Membrane</keyword>
<dbReference type="PRINTS" id="PR00679">
    <property type="entry name" value="PROHIBITIN"/>
</dbReference>
<dbReference type="GO" id="GO:0071897">
    <property type="term" value="P:DNA biosynthetic process"/>
    <property type="evidence" value="ECO:0007669"/>
    <property type="project" value="UniProtKB-KW"/>
</dbReference>
<dbReference type="Pfam" id="PF01145">
    <property type="entry name" value="Band_7"/>
    <property type="match status" value="1"/>
</dbReference>
<dbReference type="EMBL" id="RJVU01053643">
    <property type="protein sequence ID" value="ROL27941.1"/>
    <property type="molecule type" value="Genomic_DNA"/>
</dbReference>
<comment type="similarity">
    <text evidence="1 4">Belongs to the prohibitin family.</text>
</comment>
<dbReference type="Gene3D" id="3.30.479.30">
    <property type="entry name" value="Band 7 domain"/>
    <property type="match status" value="1"/>
</dbReference>